<keyword evidence="1" id="KW-0472">Membrane</keyword>
<evidence type="ECO:0000313" key="2">
    <source>
        <dbReference type="EMBL" id="SJL08031.1"/>
    </source>
</evidence>
<dbReference type="PANTHER" id="PTHR40465:SF1">
    <property type="entry name" value="DUF6534 DOMAIN-CONTAINING PROTEIN"/>
    <property type="match status" value="1"/>
</dbReference>
<accession>A0A284RH08</accession>
<keyword evidence="3" id="KW-1185">Reference proteome</keyword>
<dbReference type="PANTHER" id="PTHR40465">
    <property type="entry name" value="CHROMOSOME 1, WHOLE GENOME SHOTGUN SEQUENCE"/>
    <property type="match status" value="1"/>
</dbReference>
<dbReference type="OrthoDB" id="2535105at2759"/>
<keyword evidence="1" id="KW-0812">Transmembrane</keyword>
<feature type="transmembrane region" description="Helical" evidence="1">
    <location>
        <begin position="20"/>
        <end position="38"/>
    </location>
</feature>
<reference evidence="3" key="1">
    <citation type="journal article" date="2017" name="Nat. Ecol. Evol.">
        <title>Genome expansion and lineage-specific genetic innovations in the forest pathogenic fungi Armillaria.</title>
        <authorList>
            <person name="Sipos G."/>
            <person name="Prasanna A.N."/>
            <person name="Walter M.C."/>
            <person name="O'Connor E."/>
            <person name="Balint B."/>
            <person name="Krizsan K."/>
            <person name="Kiss B."/>
            <person name="Hess J."/>
            <person name="Varga T."/>
            <person name="Slot J."/>
            <person name="Riley R."/>
            <person name="Boka B."/>
            <person name="Rigling D."/>
            <person name="Barry K."/>
            <person name="Lee J."/>
            <person name="Mihaltcheva S."/>
            <person name="LaButti K."/>
            <person name="Lipzen A."/>
            <person name="Waldron R."/>
            <person name="Moloney N.M."/>
            <person name="Sperisen C."/>
            <person name="Kredics L."/>
            <person name="Vagvoelgyi C."/>
            <person name="Patrignani A."/>
            <person name="Fitzpatrick D."/>
            <person name="Nagy I."/>
            <person name="Doyle S."/>
            <person name="Anderson J.B."/>
            <person name="Grigoriev I.V."/>
            <person name="Gueldener U."/>
            <person name="Muensterkoetter M."/>
            <person name="Nagy L.G."/>
        </authorList>
    </citation>
    <scope>NUCLEOTIDE SEQUENCE [LARGE SCALE GENOMIC DNA]</scope>
    <source>
        <strain evidence="3">C18/9</strain>
    </source>
</reference>
<dbReference type="AlphaFoldDB" id="A0A284RH08"/>
<feature type="transmembrane region" description="Helical" evidence="1">
    <location>
        <begin position="50"/>
        <end position="78"/>
    </location>
</feature>
<keyword evidence="1" id="KW-1133">Transmembrane helix</keyword>
<dbReference type="EMBL" id="FUEG01000008">
    <property type="protein sequence ID" value="SJL08031.1"/>
    <property type="molecule type" value="Genomic_DNA"/>
</dbReference>
<organism evidence="2 3">
    <name type="scientific">Armillaria ostoyae</name>
    <name type="common">Armillaria root rot fungus</name>
    <dbReference type="NCBI Taxonomy" id="47428"/>
    <lineage>
        <taxon>Eukaryota</taxon>
        <taxon>Fungi</taxon>
        <taxon>Dikarya</taxon>
        <taxon>Basidiomycota</taxon>
        <taxon>Agaricomycotina</taxon>
        <taxon>Agaricomycetes</taxon>
        <taxon>Agaricomycetidae</taxon>
        <taxon>Agaricales</taxon>
        <taxon>Marasmiineae</taxon>
        <taxon>Physalacriaceae</taxon>
        <taxon>Armillaria</taxon>
    </lineage>
</organism>
<feature type="transmembrane region" description="Helical" evidence="1">
    <location>
        <begin position="166"/>
        <end position="188"/>
    </location>
</feature>
<feature type="transmembrane region" description="Helical" evidence="1">
    <location>
        <begin position="131"/>
        <end position="154"/>
    </location>
</feature>
<evidence type="ECO:0000313" key="3">
    <source>
        <dbReference type="Proteomes" id="UP000219338"/>
    </source>
</evidence>
<feature type="transmembrane region" description="Helical" evidence="1">
    <location>
        <begin position="98"/>
        <end position="119"/>
    </location>
</feature>
<sequence>MSSQASSALPSVANTFSPLYVGAIIAIMLFGITNLQVAMYYKKYPNDWWFYYYSVALLWALDTLHVALSTHALYVYVINMFRDFIGALELRHVWTMQLQLSVNDLLVVYVQWLYAIRLWRHTWMAFSQNSPVFLAVAASLGTGIFIVCDIFSIPNLASVSIAKRSVYVYCSTIAATDFIIALPMCYYLHKSRAATNFTS</sequence>
<proteinExistence type="predicted"/>
<protein>
    <submittedName>
        <fullName evidence="2">Uncharacterized protein</fullName>
    </submittedName>
</protein>
<dbReference type="Proteomes" id="UP000219338">
    <property type="component" value="Unassembled WGS sequence"/>
</dbReference>
<gene>
    <name evidence="2" type="ORF">ARMOST_11390</name>
</gene>
<name>A0A284RH08_ARMOS</name>
<evidence type="ECO:0000256" key="1">
    <source>
        <dbReference type="SAM" id="Phobius"/>
    </source>
</evidence>